<evidence type="ECO:0000259" key="4">
    <source>
        <dbReference type="Pfam" id="PF00931"/>
    </source>
</evidence>
<feature type="repeat" description="TPR" evidence="3">
    <location>
        <begin position="1127"/>
        <end position="1160"/>
    </location>
</feature>
<dbReference type="OrthoDB" id="5142960at2759"/>
<dbReference type="InterPro" id="IPR002182">
    <property type="entry name" value="NB-ARC"/>
</dbReference>
<dbReference type="Pfam" id="PF13181">
    <property type="entry name" value="TPR_8"/>
    <property type="match status" value="1"/>
</dbReference>
<feature type="domain" description="NB-ARC" evidence="4">
    <location>
        <begin position="460"/>
        <end position="569"/>
    </location>
</feature>
<evidence type="ECO:0000256" key="3">
    <source>
        <dbReference type="PROSITE-ProRule" id="PRU00339"/>
    </source>
</evidence>
<evidence type="ECO:0000256" key="2">
    <source>
        <dbReference type="ARBA" id="ARBA00022803"/>
    </source>
</evidence>
<dbReference type="InterPro" id="IPR019734">
    <property type="entry name" value="TPR_rpt"/>
</dbReference>
<keyword evidence="2 3" id="KW-0802">TPR repeat</keyword>
<accession>A0A1R2CCD4</accession>
<feature type="repeat" description="TPR" evidence="3">
    <location>
        <begin position="1328"/>
        <end position="1361"/>
    </location>
</feature>
<keyword evidence="1" id="KW-0677">Repeat</keyword>
<dbReference type="Gene3D" id="1.25.40.10">
    <property type="entry name" value="Tetratricopeptide repeat domain"/>
    <property type="match status" value="4"/>
</dbReference>
<dbReference type="Proteomes" id="UP000187209">
    <property type="component" value="Unassembled WGS sequence"/>
</dbReference>
<name>A0A1R2CCD4_9CILI</name>
<evidence type="ECO:0000313" key="5">
    <source>
        <dbReference type="EMBL" id="OMJ86667.1"/>
    </source>
</evidence>
<organism evidence="5 6">
    <name type="scientific">Stentor coeruleus</name>
    <dbReference type="NCBI Taxonomy" id="5963"/>
    <lineage>
        <taxon>Eukaryota</taxon>
        <taxon>Sar</taxon>
        <taxon>Alveolata</taxon>
        <taxon>Ciliophora</taxon>
        <taxon>Postciliodesmatophora</taxon>
        <taxon>Heterotrichea</taxon>
        <taxon>Heterotrichida</taxon>
        <taxon>Stentoridae</taxon>
        <taxon>Stentor</taxon>
    </lineage>
</organism>
<reference evidence="5 6" key="1">
    <citation type="submission" date="2016-11" db="EMBL/GenBank/DDBJ databases">
        <title>The macronuclear genome of Stentor coeruleus: a giant cell with tiny introns.</title>
        <authorList>
            <person name="Slabodnick M."/>
            <person name="Ruby J.G."/>
            <person name="Reiff S.B."/>
            <person name="Swart E.C."/>
            <person name="Gosai S."/>
            <person name="Prabakaran S."/>
            <person name="Witkowska E."/>
            <person name="Larue G.E."/>
            <person name="Fisher S."/>
            <person name="Freeman R.M."/>
            <person name="Gunawardena J."/>
            <person name="Chu W."/>
            <person name="Stover N.A."/>
            <person name="Gregory B.D."/>
            <person name="Nowacki M."/>
            <person name="Derisi J."/>
            <person name="Roy S.W."/>
            <person name="Marshall W.F."/>
            <person name="Sood P."/>
        </authorList>
    </citation>
    <scope>NUCLEOTIDE SEQUENCE [LARGE SCALE GENOMIC DNA]</scope>
    <source>
        <strain evidence="5">WM001</strain>
    </source>
</reference>
<protein>
    <recommendedName>
        <fullName evidence="4">NB-ARC domain-containing protein</fullName>
    </recommendedName>
</protein>
<evidence type="ECO:0000256" key="1">
    <source>
        <dbReference type="ARBA" id="ARBA00022737"/>
    </source>
</evidence>
<dbReference type="InterPro" id="IPR027417">
    <property type="entry name" value="P-loop_NTPase"/>
</dbReference>
<dbReference type="EMBL" id="MPUH01000198">
    <property type="protein sequence ID" value="OMJ86667.1"/>
    <property type="molecule type" value="Genomic_DNA"/>
</dbReference>
<sequence length="1426" mass="164844">MSRFKYQILTRYTEACWISTVYENGVCVNSNTPTYFLTPSVKPTAWNSYYDPLRKIVLISKYGLSGGGNYSSSALIPARSNSEINNIVEKSHIIDSTKDLSLNLKQFNNPSVVMTDERRENSLKKQLVNIKNHIKSGIEFSHLIKQIEEVNISFRLNYYVLCNCVLEVLTEPEFYLKKTWAFHREKLSRIARRFFTFHIAFADEHFVFGAYEAAKNYISKIFKCIEEKIGDFPEVGFQLNIYCLDLLVESLKKEEIRENPSAKYLSKVINDFNDRRDSERSVTRYIKVSVKNSRNLACDLILLEFLGIHNNKSSVIKSLLDVSCNLSWQHICIILDHIQTSFKPVDAVQLLSEYLYFSSFEPEIWKVQSRVIELLTQISALHTSFSNLTNIVISEKANIQCENSIRIQLAYINLYKSSLSDYFTNASYKSDLDHPHGIPSIYKFSQVGREYEDLCILFSTQPHKILCITGSAGSGKTSLAVTYCKKRKASYKLILFAKASNKTLLENSFIKFSKRLKLIEAESIDEIIDSVVKHLERFNEKFLLIFDDVNDYELIKNYIPNQGHILITSTQSISGLRYELTSPTEEVIRKYLDKTPNFKEISEKSDNNWHIATIYKKSSTKGRSFNPVPEGREIYQRICEEIYKIQGAQKWLECLSLLENFPISIDFAQRLFQIITKGQHPHLNFEYENLIITMNDWGVIYYKKNFRFTFQTYFHNHIKSIILSDQNEYIGKIVELYSLKIFNIYTKDPDVGIYGSLLINSPIFNSHDCCYNIGILHFVRGLYYLYYHKNFPLALDDFNKALGAIGDDRKYAEKIRFLLGKSYLLLDDVEKCIGLLENYNNFASDPELCAYAKIYLIKAYEIIGKGVQIRDIIFNRDAYLCNIQTSEAAYYAIHGICRLFLTEKKLKKLIAPYAKFLHNITPSILLIKTLLHLSLFFAYKERWTTVLAYMNLIAPVFGISQVLQPSTMHSAMESIIQLAEEIKGKIEVLIGQSNYILSFVYVILAKVYATLGQNESRIEYFQAALDIRLKKYGMDNLSVAEVQFEIAKYHGIKLKNTDLARSYLRHAEKTIKNTAGELSIIYARVLEMKGLFCITESNLTEANQLLNQSFSIKQTILEKSPDNEEMCQGYASLGKLHYKSGSITQALHYYTKALEPNHKIYLSSFWAEKAYKIALELKNFKDALEFKSQQIKLLIHIYEPNSGIVFNEYQKAYQLAIEIHSYEQANNIALESLDILRRITDKKVINYSESMYLIKVADSFAKIRKYDEAEYYLKEAVEIARVTYGARNSEYANAKCALGVFYKDMKKYAKAVSEMSSVLELLDKRKKARILTDIGLCYMKKKLIDEAASAFSNALKIYKEENMNLEVGKTYILMSYLYKDNHHFTTKYLKKAIEIYNKVLGSEHSETVNLYTRLNSLKNLNLSSMI</sequence>
<dbReference type="Gene3D" id="3.40.50.300">
    <property type="entry name" value="P-loop containing nucleotide triphosphate hydrolases"/>
    <property type="match status" value="1"/>
</dbReference>
<dbReference type="InterPro" id="IPR011990">
    <property type="entry name" value="TPR-like_helical_dom_sf"/>
</dbReference>
<comment type="caution">
    <text evidence="5">The sequence shown here is derived from an EMBL/GenBank/DDBJ whole genome shotgun (WGS) entry which is preliminary data.</text>
</comment>
<dbReference type="PRINTS" id="PR00364">
    <property type="entry name" value="DISEASERSIST"/>
</dbReference>
<dbReference type="PROSITE" id="PS50005">
    <property type="entry name" value="TPR"/>
    <property type="match status" value="2"/>
</dbReference>
<proteinExistence type="predicted"/>
<gene>
    <name evidence="5" type="ORF">SteCoe_11751</name>
</gene>
<evidence type="ECO:0000313" key="6">
    <source>
        <dbReference type="Proteomes" id="UP000187209"/>
    </source>
</evidence>
<dbReference type="SUPFAM" id="SSF52540">
    <property type="entry name" value="P-loop containing nucleoside triphosphate hydrolases"/>
    <property type="match status" value="1"/>
</dbReference>
<dbReference type="Pfam" id="PF00931">
    <property type="entry name" value="NB-ARC"/>
    <property type="match status" value="1"/>
</dbReference>
<dbReference type="PANTHER" id="PTHR45641">
    <property type="entry name" value="TETRATRICOPEPTIDE REPEAT PROTEIN (AFU_ORTHOLOGUE AFUA_6G03870)"/>
    <property type="match status" value="1"/>
</dbReference>
<dbReference type="SUPFAM" id="SSF48452">
    <property type="entry name" value="TPR-like"/>
    <property type="match status" value="2"/>
</dbReference>
<keyword evidence="6" id="KW-1185">Reference proteome</keyword>
<dbReference type="SMART" id="SM00028">
    <property type="entry name" value="TPR"/>
    <property type="match status" value="6"/>
</dbReference>
<dbReference type="PANTHER" id="PTHR45641:SF19">
    <property type="entry name" value="NEPHROCYSTIN-3"/>
    <property type="match status" value="1"/>
</dbReference>